<keyword evidence="5" id="KW-0808">Transferase</keyword>
<evidence type="ECO:0000256" key="1">
    <source>
        <dbReference type="ARBA" id="ARBA00000085"/>
    </source>
</evidence>
<dbReference type="PANTHER" id="PTHR43711:SF1">
    <property type="entry name" value="HISTIDINE KINASE 1"/>
    <property type="match status" value="1"/>
</dbReference>
<dbReference type="InterPro" id="IPR021796">
    <property type="entry name" value="Tll0287-like_dom"/>
</dbReference>
<evidence type="ECO:0000256" key="4">
    <source>
        <dbReference type="ARBA" id="ARBA00022553"/>
    </source>
</evidence>
<evidence type="ECO:0000256" key="9">
    <source>
        <dbReference type="SAM" id="Phobius"/>
    </source>
</evidence>
<gene>
    <name evidence="12" type="ORF">ENN98_00880</name>
</gene>
<feature type="domain" description="Histidine kinase" evidence="10">
    <location>
        <begin position="324"/>
        <end position="546"/>
    </location>
</feature>
<dbReference type="InterPro" id="IPR003594">
    <property type="entry name" value="HATPase_dom"/>
</dbReference>
<feature type="transmembrane region" description="Helical" evidence="9">
    <location>
        <begin position="209"/>
        <end position="233"/>
    </location>
</feature>
<dbReference type="InterPro" id="IPR050736">
    <property type="entry name" value="Sensor_HK_Regulatory"/>
</dbReference>
<proteinExistence type="predicted"/>
<comment type="catalytic activity">
    <reaction evidence="1">
        <text>ATP + protein L-histidine = ADP + protein N-phospho-L-histidine.</text>
        <dbReference type="EC" id="2.7.13.3"/>
    </reaction>
</comment>
<dbReference type="Pfam" id="PF00672">
    <property type="entry name" value="HAMP"/>
    <property type="match status" value="1"/>
</dbReference>
<evidence type="ECO:0000256" key="5">
    <source>
        <dbReference type="ARBA" id="ARBA00022679"/>
    </source>
</evidence>
<dbReference type="SMART" id="SM00304">
    <property type="entry name" value="HAMP"/>
    <property type="match status" value="1"/>
</dbReference>
<sequence>MKISLTWKLVIGCSLTLLVTMGATFHIINLRQERLIIRQAENEARTIFRQIVITRKWVADHGGVLVERRFQPAAQPTPFIADAEIIDQHGRRFTRETPAMVTKALANYAKEEEAYWFHITSLNPINPANRPDDLEVRALAAFERENLTEFIAVETIGHDLYLRYISPLYTETVCSGCHQNYQVDDLRGAISVSLPLSKTFAEAAQNRRILLASMSLVVLILGAALLLMIRFLVLTPMRTLADSMQRFSGSGHREDATVLATGDEFEDLSRSFAQMATKLSEYHYELEEKIQAATRDLALTNRQLAETNRLLVAAGERKSDFIARASHELRTPLTSIKGGMEYVTARLTAMPPNPKGEELCEEVLDFLTLIRKNTDRLIRMVNTMLDIERIEMGTVSSLNWTECDLALVIRESIAEFAPTTAARRIVIRETAPPTLPVAADEDRLRQVLTNLLANAVKFAPENSEIAINLERDPNQLTVEICDQGPGVRSGEKEKIFEKFYKLGDKEGSGLGLAICRSIIEAHGGEIGVRENPAGQGACFYFKLPRN</sequence>
<feature type="coiled-coil region" evidence="8">
    <location>
        <begin position="283"/>
        <end position="310"/>
    </location>
</feature>
<dbReference type="SUPFAM" id="SSF158472">
    <property type="entry name" value="HAMP domain-like"/>
    <property type="match status" value="1"/>
</dbReference>
<keyword evidence="9" id="KW-1133">Transmembrane helix</keyword>
<dbReference type="Gene3D" id="6.10.340.10">
    <property type="match status" value="1"/>
</dbReference>
<dbReference type="SMART" id="SM00388">
    <property type="entry name" value="HisKA"/>
    <property type="match status" value="1"/>
</dbReference>
<evidence type="ECO:0000259" key="10">
    <source>
        <dbReference type="PROSITE" id="PS50109"/>
    </source>
</evidence>
<dbReference type="InterPro" id="IPR004358">
    <property type="entry name" value="Sig_transdc_His_kin-like_C"/>
</dbReference>
<evidence type="ECO:0000256" key="2">
    <source>
        <dbReference type="ARBA" id="ARBA00004370"/>
    </source>
</evidence>
<evidence type="ECO:0000256" key="6">
    <source>
        <dbReference type="ARBA" id="ARBA00022777"/>
    </source>
</evidence>
<dbReference type="Gene3D" id="3.30.450.290">
    <property type="match status" value="1"/>
</dbReference>
<dbReference type="PRINTS" id="PR00344">
    <property type="entry name" value="BCTRLSENSOR"/>
</dbReference>
<dbReference type="PROSITE" id="PS50109">
    <property type="entry name" value="HIS_KIN"/>
    <property type="match status" value="1"/>
</dbReference>
<dbReference type="EMBL" id="DSDS01000018">
    <property type="protein sequence ID" value="HET97262.1"/>
    <property type="molecule type" value="Genomic_DNA"/>
</dbReference>
<dbReference type="GO" id="GO:0000155">
    <property type="term" value="F:phosphorelay sensor kinase activity"/>
    <property type="evidence" value="ECO:0007669"/>
    <property type="project" value="InterPro"/>
</dbReference>
<dbReference type="InterPro" id="IPR003660">
    <property type="entry name" value="HAMP_dom"/>
</dbReference>
<dbReference type="PROSITE" id="PS50885">
    <property type="entry name" value="HAMP"/>
    <property type="match status" value="1"/>
</dbReference>
<dbReference type="InterPro" id="IPR036890">
    <property type="entry name" value="HATPase_C_sf"/>
</dbReference>
<dbReference type="InterPro" id="IPR003661">
    <property type="entry name" value="HisK_dim/P_dom"/>
</dbReference>
<keyword evidence="8" id="KW-0175">Coiled coil</keyword>
<dbReference type="GO" id="GO:0016020">
    <property type="term" value="C:membrane"/>
    <property type="evidence" value="ECO:0007669"/>
    <property type="project" value="UniProtKB-SubCell"/>
</dbReference>
<dbReference type="AlphaFoldDB" id="A0A7C2TKW3"/>
<dbReference type="Gene3D" id="1.10.287.130">
    <property type="match status" value="1"/>
</dbReference>
<dbReference type="Pfam" id="PF00512">
    <property type="entry name" value="HisKA"/>
    <property type="match status" value="1"/>
</dbReference>
<dbReference type="PANTHER" id="PTHR43711">
    <property type="entry name" value="TWO-COMPONENT HISTIDINE KINASE"/>
    <property type="match status" value="1"/>
</dbReference>
<feature type="domain" description="HAMP" evidence="11">
    <location>
        <begin position="231"/>
        <end position="284"/>
    </location>
</feature>
<evidence type="ECO:0000313" key="12">
    <source>
        <dbReference type="EMBL" id="HET97262.1"/>
    </source>
</evidence>
<evidence type="ECO:0000256" key="8">
    <source>
        <dbReference type="SAM" id="Coils"/>
    </source>
</evidence>
<keyword evidence="9" id="KW-0472">Membrane</keyword>
<dbReference type="SMART" id="SM00387">
    <property type="entry name" value="HATPase_c"/>
    <property type="match status" value="1"/>
</dbReference>
<dbReference type="Gene3D" id="3.30.565.10">
    <property type="entry name" value="Histidine kinase-like ATPase, C-terminal domain"/>
    <property type="match status" value="1"/>
</dbReference>
<name>A0A7C2TKW3_9BACT</name>
<evidence type="ECO:0000256" key="7">
    <source>
        <dbReference type="ARBA" id="ARBA00023012"/>
    </source>
</evidence>
<dbReference type="EC" id="2.7.13.3" evidence="3"/>
<dbReference type="FunFam" id="3.30.565.10:FF:000006">
    <property type="entry name" value="Sensor histidine kinase WalK"/>
    <property type="match status" value="1"/>
</dbReference>
<keyword evidence="4" id="KW-0597">Phosphoprotein</keyword>
<keyword evidence="6" id="KW-0418">Kinase</keyword>
<comment type="caution">
    <text evidence="12">The sequence shown here is derived from an EMBL/GenBank/DDBJ whole genome shotgun (WGS) entry which is preliminary data.</text>
</comment>
<evidence type="ECO:0000259" key="11">
    <source>
        <dbReference type="PROSITE" id="PS50885"/>
    </source>
</evidence>
<dbReference type="Pfam" id="PF02518">
    <property type="entry name" value="HATPase_c"/>
    <property type="match status" value="1"/>
</dbReference>
<dbReference type="CDD" id="cd00082">
    <property type="entry name" value="HisKA"/>
    <property type="match status" value="1"/>
</dbReference>
<evidence type="ECO:0000256" key="3">
    <source>
        <dbReference type="ARBA" id="ARBA00012438"/>
    </source>
</evidence>
<dbReference type="Proteomes" id="UP000885986">
    <property type="component" value="Unassembled WGS sequence"/>
</dbReference>
<accession>A0A7C2TKW3</accession>
<reference evidence="12" key="1">
    <citation type="journal article" date="2020" name="mSystems">
        <title>Genome- and Community-Level Interaction Insights into Carbon Utilization and Element Cycling Functions of Hydrothermarchaeota in Hydrothermal Sediment.</title>
        <authorList>
            <person name="Zhou Z."/>
            <person name="Liu Y."/>
            <person name="Xu W."/>
            <person name="Pan J."/>
            <person name="Luo Z.H."/>
            <person name="Li M."/>
        </authorList>
    </citation>
    <scope>NUCLEOTIDE SEQUENCE [LARGE SCALE GENOMIC DNA]</scope>
    <source>
        <strain evidence="12">SpSt-1224</strain>
    </source>
</reference>
<dbReference type="SUPFAM" id="SSF55874">
    <property type="entry name" value="ATPase domain of HSP90 chaperone/DNA topoisomerase II/histidine kinase"/>
    <property type="match status" value="1"/>
</dbReference>
<dbReference type="SUPFAM" id="SSF47384">
    <property type="entry name" value="Homodimeric domain of signal transducing histidine kinase"/>
    <property type="match status" value="1"/>
</dbReference>
<dbReference type="CDD" id="cd00075">
    <property type="entry name" value="HATPase"/>
    <property type="match status" value="1"/>
</dbReference>
<protein>
    <recommendedName>
        <fullName evidence="3">histidine kinase</fullName>
        <ecNumber evidence="3">2.7.13.3</ecNumber>
    </recommendedName>
</protein>
<dbReference type="Pfam" id="PF11845">
    <property type="entry name" value="Tll0287-like"/>
    <property type="match status" value="1"/>
</dbReference>
<keyword evidence="7" id="KW-0902">Two-component regulatory system</keyword>
<dbReference type="InterPro" id="IPR036097">
    <property type="entry name" value="HisK_dim/P_sf"/>
</dbReference>
<comment type="subcellular location">
    <subcellularLocation>
        <location evidence="2">Membrane</location>
    </subcellularLocation>
</comment>
<dbReference type="InterPro" id="IPR005467">
    <property type="entry name" value="His_kinase_dom"/>
</dbReference>
<feature type="transmembrane region" description="Helical" evidence="9">
    <location>
        <begin position="6"/>
        <end position="28"/>
    </location>
</feature>
<organism evidence="12">
    <name type="scientific">Desulfurivibrio alkaliphilus</name>
    <dbReference type="NCBI Taxonomy" id="427923"/>
    <lineage>
        <taxon>Bacteria</taxon>
        <taxon>Pseudomonadati</taxon>
        <taxon>Thermodesulfobacteriota</taxon>
        <taxon>Desulfobulbia</taxon>
        <taxon>Desulfobulbales</taxon>
        <taxon>Desulfobulbaceae</taxon>
        <taxon>Desulfurivibrio</taxon>
    </lineage>
</organism>
<keyword evidence="9" id="KW-0812">Transmembrane</keyword>